<dbReference type="Proteomes" id="UP000595460">
    <property type="component" value="Chromosome"/>
</dbReference>
<evidence type="ECO:0000313" key="2">
    <source>
        <dbReference type="Proteomes" id="UP000595460"/>
    </source>
</evidence>
<dbReference type="InterPro" id="IPR012545">
    <property type="entry name" value="DUF1697"/>
</dbReference>
<accession>A0ABX7BXD4</accession>
<name>A0ABX7BXD4_9HYPH</name>
<reference evidence="1 2" key="1">
    <citation type="submission" date="2021-01" db="EMBL/GenBank/DDBJ databases">
        <title>Genome seq and assembly of Devosia sp. G19.</title>
        <authorList>
            <person name="Chhetri G."/>
        </authorList>
    </citation>
    <scope>NUCLEOTIDE SEQUENCE [LARGE SCALE GENOMIC DNA]</scope>
    <source>
        <strain evidence="1 2">G19</strain>
    </source>
</reference>
<protein>
    <submittedName>
        <fullName evidence="1">DUF1697 domain-containing protein</fullName>
    </submittedName>
</protein>
<gene>
    <name evidence="1" type="ORF">JI749_02115</name>
</gene>
<dbReference type="Gene3D" id="3.30.70.1280">
    <property type="entry name" value="SP0830-like domains"/>
    <property type="match status" value="1"/>
</dbReference>
<sequence>MTRHVALLRGVNLGKRQVKSADLKAAFEAMGFANVKTLLASGNVLFDAPPADVERKAIEDALEARFGFDIGTVLRTQAEIRALAAADPFGGRREDDNTKLYVTFVEDRNARTLPMPCAVDGDFEVVHLTDGEVFIVAHRLPHGRYGEGMEQIWKHFGKKRLWTSRNFNTVVKAAE</sequence>
<dbReference type="RefSeq" id="WP_201658215.1">
    <property type="nucleotide sequence ID" value="NZ_CP068047.1"/>
</dbReference>
<proteinExistence type="predicted"/>
<dbReference type="PANTHER" id="PTHR36439:SF1">
    <property type="entry name" value="DUF1697 DOMAIN-CONTAINING PROTEIN"/>
    <property type="match status" value="1"/>
</dbReference>
<dbReference type="Pfam" id="PF08002">
    <property type="entry name" value="DUF1697"/>
    <property type="match status" value="1"/>
</dbReference>
<keyword evidence="2" id="KW-1185">Reference proteome</keyword>
<dbReference type="PIRSF" id="PIRSF008502">
    <property type="entry name" value="UCP008502"/>
    <property type="match status" value="1"/>
</dbReference>
<dbReference type="EMBL" id="CP068047">
    <property type="protein sequence ID" value="QQR36456.1"/>
    <property type="molecule type" value="Genomic_DNA"/>
</dbReference>
<dbReference type="PANTHER" id="PTHR36439">
    <property type="entry name" value="BLL4334 PROTEIN"/>
    <property type="match status" value="1"/>
</dbReference>
<dbReference type="SUPFAM" id="SSF160379">
    <property type="entry name" value="SP0830-like"/>
    <property type="match status" value="1"/>
</dbReference>
<organism evidence="1 2">
    <name type="scientific">Devosia oryziradicis</name>
    <dbReference type="NCBI Taxonomy" id="2801335"/>
    <lineage>
        <taxon>Bacteria</taxon>
        <taxon>Pseudomonadati</taxon>
        <taxon>Pseudomonadota</taxon>
        <taxon>Alphaproteobacteria</taxon>
        <taxon>Hyphomicrobiales</taxon>
        <taxon>Devosiaceae</taxon>
        <taxon>Devosia</taxon>
    </lineage>
</organism>
<evidence type="ECO:0000313" key="1">
    <source>
        <dbReference type="EMBL" id="QQR36456.1"/>
    </source>
</evidence>